<dbReference type="PANTHER" id="PTHR22911:SF135">
    <property type="entry name" value="BLR4310 PROTEIN"/>
    <property type="match status" value="1"/>
</dbReference>
<dbReference type="Proteomes" id="UP000248311">
    <property type="component" value="Unassembled WGS sequence"/>
</dbReference>
<feature type="domain" description="EamA" evidence="2">
    <location>
        <begin position="160"/>
        <end position="288"/>
    </location>
</feature>
<feature type="transmembrane region" description="Helical" evidence="1">
    <location>
        <begin position="105"/>
        <end position="124"/>
    </location>
</feature>
<dbReference type="SUPFAM" id="SSF103481">
    <property type="entry name" value="Multidrug resistance efflux transporter EmrE"/>
    <property type="match status" value="2"/>
</dbReference>
<keyword evidence="4" id="KW-1185">Reference proteome</keyword>
<dbReference type="EMBL" id="QJTE01000007">
    <property type="protein sequence ID" value="PYE81228.1"/>
    <property type="molecule type" value="Genomic_DNA"/>
</dbReference>
<dbReference type="GO" id="GO:0016020">
    <property type="term" value="C:membrane"/>
    <property type="evidence" value="ECO:0007669"/>
    <property type="project" value="InterPro"/>
</dbReference>
<evidence type="ECO:0000256" key="1">
    <source>
        <dbReference type="SAM" id="Phobius"/>
    </source>
</evidence>
<sequence length="313" mass="33128">MPRPTATPAPTDRIILGIALVVAFCILIPIGDGLAKLLGASLPLVVLLLARFAVQALLLLPLALRRGGIRPPPGLGWITLCRALLHLAGMALMFIALRYLPLADAVAISFVLPFLVLLLGWLLLGEEVGPHRLVACILGFVGVMMVIRPNFAQVGAPALLPLGVAGVFAAYMLLTRRMGQAMDPIALQALNGIQVTLLLIPVLLLLRPEMPQVPAVDWALLVFMGANGALAHLAMTWALRLAPTATLAPMQYLEIPFGTAVGWLMFRDLPDGLALAGICITVLAGLWIIARERAIAARQQEPAEPAPAATPAA</sequence>
<dbReference type="Pfam" id="PF00892">
    <property type="entry name" value="EamA"/>
    <property type="match status" value="2"/>
</dbReference>
<dbReference type="InterPro" id="IPR037185">
    <property type="entry name" value="EmrE-like"/>
</dbReference>
<keyword evidence="1" id="KW-1133">Transmembrane helix</keyword>
<feature type="transmembrane region" description="Helical" evidence="1">
    <location>
        <begin position="186"/>
        <end position="206"/>
    </location>
</feature>
<accession>A0A318T401</accession>
<gene>
    <name evidence="3" type="ORF">DFP88_10717</name>
</gene>
<name>A0A318T401_9RHOB</name>
<dbReference type="PANTHER" id="PTHR22911">
    <property type="entry name" value="ACYL-MALONYL CONDENSING ENZYME-RELATED"/>
    <property type="match status" value="1"/>
</dbReference>
<feature type="transmembrane region" description="Helical" evidence="1">
    <location>
        <begin position="154"/>
        <end position="174"/>
    </location>
</feature>
<proteinExistence type="predicted"/>
<feature type="transmembrane region" description="Helical" evidence="1">
    <location>
        <begin position="272"/>
        <end position="290"/>
    </location>
</feature>
<dbReference type="OrthoDB" id="9815809at2"/>
<evidence type="ECO:0000313" key="3">
    <source>
        <dbReference type="EMBL" id="PYE81228.1"/>
    </source>
</evidence>
<reference evidence="3 4" key="1">
    <citation type="submission" date="2018-06" db="EMBL/GenBank/DDBJ databases">
        <title>Genomic Encyclopedia of Type Strains, Phase III (KMG-III): the genomes of soil and plant-associated and newly described type strains.</title>
        <authorList>
            <person name="Whitman W."/>
        </authorList>
    </citation>
    <scope>NUCLEOTIDE SEQUENCE [LARGE SCALE GENOMIC DNA]</scope>
    <source>
        <strain evidence="3 4">CECT 9025</strain>
    </source>
</reference>
<feature type="transmembrane region" description="Helical" evidence="1">
    <location>
        <begin position="12"/>
        <end position="30"/>
    </location>
</feature>
<keyword evidence="1" id="KW-0472">Membrane</keyword>
<organism evidence="3 4">
    <name type="scientific">Pseudoroseicyclus aestuarii</name>
    <dbReference type="NCBI Taxonomy" id="1795041"/>
    <lineage>
        <taxon>Bacteria</taxon>
        <taxon>Pseudomonadati</taxon>
        <taxon>Pseudomonadota</taxon>
        <taxon>Alphaproteobacteria</taxon>
        <taxon>Rhodobacterales</taxon>
        <taxon>Paracoccaceae</taxon>
        <taxon>Pseudoroseicyclus</taxon>
    </lineage>
</organism>
<protein>
    <submittedName>
        <fullName evidence="3">EamA-like transporter family protein</fullName>
    </submittedName>
</protein>
<feature type="transmembrane region" description="Helical" evidence="1">
    <location>
        <begin position="42"/>
        <end position="63"/>
    </location>
</feature>
<feature type="domain" description="EamA" evidence="2">
    <location>
        <begin position="16"/>
        <end position="147"/>
    </location>
</feature>
<feature type="transmembrane region" description="Helical" evidence="1">
    <location>
        <begin position="218"/>
        <end position="239"/>
    </location>
</feature>
<dbReference type="AlphaFoldDB" id="A0A318T401"/>
<feature type="transmembrane region" description="Helical" evidence="1">
    <location>
        <begin position="75"/>
        <end position="99"/>
    </location>
</feature>
<keyword evidence="1" id="KW-0812">Transmembrane</keyword>
<dbReference type="RefSeq" id="WP_110815460.1">
    <property type="nucleotide sequence ID" value="NZ_QJTE01000007.1"/>
</dbReference>
<evidence type="ECO:0000313" key="4">
    <source>
        <dbReference type="Proteomes" id="UP000248311"/>
    </source>
</evidence>
<evidence type="ECO:0000259" key="2">
    <source>
        <dbReference type="Pfam" id="PF00892"/>
    </source>
</evidence>
<comment type="caution">
    <text evidence="3">The sequence shown here is derived from an EMBL/GenBank/DDBJ whole genome shotgun (WGS) entry which is preliminary data.</text>
</comment>
<dbReference type="InterPro" id="IPR000620">
    <property type="entry name" value="EamA_dom"/>
</dbReference>